<comment type="caution">
    <text evidence="1">The sequence shown here is derived from an EMBL/GenBank/DDBJ whole genome shotgun (WGS) entry which is preliminary data.</text>
</comment>
<gene>
    <name evidence="1" type="ORF">HDF13_002327</name>
</gene>
<dbReference type="EMBL" id="JACHEA010000001">
    <property type="protein sequence ID" value="MBB5339994.1"/>
    <property type="molecule type" value="Genomic_DNA"/>
</dbReference>
<name>A0ACC5NZI4_9BACT</name>
<organism evidence="1 2">
    <name type="scientific">Tunturiibacter gelidiferens</name>
    <dbReference type="NCBI Taxonomy" id="3069689"/>
    <lineage>
        <taxon>Bacteria</taxon>
        <taxon>Pseudomonadati</taxon>
        <taxon>Acidobacteriota</taxon>
        <taxon>Terriglobia</taxon>
        <taxon>Terriglobales</taxon>
        <taxon>Acidobacteriaceae</taxon>
        <taxon>Tunturiibacter</taxon>
    </lineage>
</organism>
<accession>A0ACC5NZI4</accession>
<protein>
    <submittedName>
        <fullName evidence="1">Uncharacterized protein</fullName>
    </submittedName>
</protein>
<reference evidence="1" key="1">
    <citation type="submission" date="2020-08" db="EMBL/GenBank/DDBJ databases">
        <title>Genomic Encyclopedia of Type Strains, Phase IV (KMG-V): Genome sequencing to study the core and pangenomes of soil and plant-associated prokaryotes.</title>
        <authorList>
            <person name="Whitman W."/>
        </authorList>
    </citation>
    <scope>NUCLEOTIDE SEQUENCE</scope>
    <source>
        <strain evidence="1">M8UP15</strain>
    </source>
</reference>
<proteinExistence type="predicted"/>
<dbReference type="Proteomes" id="UP000569005">
    <property type="component" value="Unassembled WGS sequence"/>
</dbReference>
<evidence type="ECO:0000313" key="1">
    <source>
        <dbReference type="EMBL" id="MBB5339994.1"/>
    </source>
</evidence>
<keyword evidence="2" id="KW-1185">Reference proteome</keyword>
<sequence>MSDDQHVQDGASDSTRGGPVAVRPSMGLTNRQLAHRTVRTQDFLGSGRITGNPHLTRRWPFGRVKEGLPTNRPELSVKE</sequence>
<evidence type="ECO:0000313" key="2">
    <source>
        <dbReference type="Proteomes" id="UP000569005"/>
    </source>
</evidence>